<evidence type="ECO:0000313" key="1">
    <source>
        <dbReference type="EMBL" id="PUU84376.1"/>
    </source>
</evidence>
<reference evidence="1 2" key="1">
    <citation type="submission" date="2017-04" db="EMBL/GenBank/DDBJ databases">
        <title>Draft genome sequence of Tuber borchii Vittad., a whitish edible truffle.</title>
        <authorList>
            <consortium name="DOE Joint Genome Institute"/>
            <person name="Murat C."/>
            <person name="Kuo A."/>
            <person name="Barry K.W."/>
            <person name="Clum A."/>
            <person name="Dockter R.B."/>
            <person name="Fauchery L."/>
            <person name="Iotti M."/>
            <person name="Kohler A."/>
            <person name="Labutti K."/>
            <person name="Lindquist E.A."/>
            <person name="Lipzen A."/>
            <person name="Ohm R.A."/>
            <person name="Wang M."/>
            <person name="Grigoriev I.V."/>
            <person name="Zambonelli A."/>
            <person name="Martin F.M."/>
        </authorList>
    </citation>
    <scope>NUCLEOTIDE SEQUENCE [LARGE SCALE GENOMIC DNA]</scope>
    <source>
        <strain evidence="1 2">Tbo3840</strain>
    </source>
</reference>
<dbReference type="EMBL" id="NESQ01000001">
    <property type="protein sequence ID" value="PUU84376.1"/>
    <property type="molecule type" value="Genomic_DNA"/>
</dbReference>
<keyword evidence="2" id="KW-1185">Reference proteome</keyword>
<dbReference type="AlphaFoldDB" id="A0A2T7A9G1"/>
<gene>
    <name evidence="1" type="ORF">B9Z19DRAFT_5332</name>
</gene>
<comment type="caution">
    <text evidence="1">The sequence shown here is derived from an EMBL/GenBank/DDBJ whole genome shotgun (WGS) entry which is preliminary data.</text>
</comment>
<name>A0A2T7A9G1_TUBBO</name>
<protein>
    <submittedName>
        <fullName evidence="1">Uncharacterized protein</fullName>
    </submittedName>
</protein>
<sequence>MLSNILAWDFPVSEQSFDFRSLFGACGGRHRIKLELLVQLPYKNNDFANSHLLDVEKAEYKKEERILQGTRTRLFFTNLILFRLAFVPRRRNLISCSLETRAPFFTGEPLWLLYYEDELPGKKKTKTSAQSGWLLTSQRPLLTLQSVTQPNLPAIMSLLPF</sequence>
<organism evidence="1 2">
    <name type="scientific">Tuber borchii</name>
    <name type="common">White truffle</name>
    <dbReference type="NCBI Taxonomy" id="42251"/>
    <lineage>
        <taxon>Eukaryota</taxon>
        <taxon>Fungi</taxon>
        <taxon>Dikarya</taxon>
        <taxon>Ascomycota</taxon>
        <taxon>Pezizomycotina</taxon>
        <taxon>Pezizomycetes</taxon>
        <taxon>Pezizales</taxon>
        <taxon>Tuberaceae</taxon>
        <taxon>Tuber</taxon>
    </lineage>
</organism>
<evidence type="ECO:0000313" key="2">
    <source>
        <dbReference type="Proteomes" id="UP000244722"/>
    </source>
</evidence>
<proteinExistence type="predicted"/>
<accession>A0A2T7A9G1</accession>
<dbReference type="Proteomes" id="UP000244722">
    <property type="component" value="Unassembled WGS sequence"/>
</dbReference>